<evidence type="ECO:0000256" key="1">
    <source>
        <dbReference type="ARBA" id="ARBA00005086"/>
    </source>
</evidence>
<dbReference type="GO" id="GO:0016616">
    <property type="term" value="F:oxidoreductase activity, acting on the CH-OH group of donors, NAD or NADP as acceptor"/>
    <property type="evidence" value="ECO:0007669"/>
    <property type="project" value="InterPro"/>
</dbReference>
<evidence type="ECO:0000259" key="5">
    <source>
        <dbReference type="Pfam" id="PF02737"/>
    </source>
</evidence>
<evidence type="ECO:0000256" key="3">
    <source>
        <dbReference type="ARBA" id="ARBA00023002"/>
    </source>
</evidence>
<organism evidence="6 7">
    <name type="scientific">Amycolatopsis sulphurea</name>
    <dbReference type="NCBI Taxonomy" id="76022"/>
    <lineage>
        <taxon>Bacteria</taxon>
        <taxon>Bacillati</taxon>
        <taxon>Actinomycetota</taxon>
        <taxon>Actinomycetes</taxon>
        <taxon>Pseudonocardiales</taxon>
        <taxon>Pseudonocardiaceae</taxon>
        <taxon>Amycolatopsis</taxon>
    </lineage>
</organism>
<reference evidence="6 7" key="1">
    <citation type="submission" date="2017-10" db="EMBL/GenBank/DDBJ databases">
        <title>Sequencing the genomes of 1000 actinobacteria strains.</title>
        <authorList>
            <person name="Klenk H.-P."/>
        </authorList>
    </citation>
    <scope>NUCLEOTIDE SEQUENCE [LARGE SCALE GENOMIC DNA]</scope>
    <source>
        <strain evidence="6 7">DSM 46092</strain>
    </source>
</reference>
<dbReference type="InterPro" id="IPR036291">
    <property type="entry name" value="NAD(P)-bd_dom_sf"/>
</dbReference>
<protein>
    <submittedName>
        <fullName evidence="6">3-hydroxybutyryl-CoA dehydrogenase</fullName>
    </submittedName>
</protein>
<dbReference type="EMBL" id="PDJK01000002">
    <property type="protein sequence ID" value="PFG50732.1"/>
    <property type="molecule type" value="Genomic_DNA"/>
</dbReference>
<dbReference type="InterPro" id="IPR006176">
    <property type="entry name" value="3-OHacyl-CoA_DH_NAD-bd"/>
</dbReference>
<dbReference type="AlphaFoldDB" id="A0A2A9FJJ3"/>
<dbReference type="GO" id="GO:0006631">
    <property type="term" value="P:fatty acid metabolic process"/>
    <property type="evidence" value="ECO:0007669"/>
    <property type="project" value="InterPro"/>
</dbReference>
<comment type="pathway">
    <text evidence="1">Lipid metabolism; butanoate metabolism.</text>
</comment>
<dbReference type="InterPro" id="IPR013328">
    <property type="entry name" value="6PGD_dom2"/>
</dbReference>
<accession>A0A2A9FJJ3</accession>
<proteinExistence type="inferred from homology"/>
<evidence type="ECO:0000259" key="4">
    <source>
        <dbReference type="Pfam" id="PF00725"/>
    </source>
</evidence>
<evidence type="ECO:0000313" key="7">
    <source>
        <dbReference type="Proteomes" id="UP000243542"/>
    </source>
</evidence>
<dbReference type="InterPro" id="IPR008927">
    <property type="entry name" value="6-PGluconate_DH-like_C_sf"/>
</dbReference>
<dbReference type="PANTHER" id="PTHR48075:SF9">
    <property type="entry name" value="3-HYDROXYBUTYRYL-COA DEHYDROGENASE"/>
    <property type="match status" value="1"/>
</dbReference>
<keyword evidence="7" id="KW-1185">Reference proteome</keyword>
<dbReference type="SUPFAM" id="SSF51735">
    <property type="entry name" value="NAD(P)-binding Rossmann-fold domains"/>
    <property type="match status" value="1"/>
</dbReference>
<dbReference type="RefSeq" id="WP_098514408.1">
    <property type="nucleotide sequence ID" value="NZ_JBIAKZ010000027.1"/>
</dbReference>
<dbReference type="PANTHER" id="PTHR48075">
    <property type="entry name" value="3-HYDROXYACYL-COA DEHYDROGENASE FAMILY PROTEIN"/>
    <property type="match status" value="1"/>
</dbReference>
<dbReference type="Proteomes" id="UP000243542">
    <property type="component" value="Unassembled WGS sequence"/>
</dbReference>
<sequence length="369" mass="38458">MVDPVAAPSLPVHLRLLRGMLADAVSMLRSGFATAQDIDTAMRLGAGHPVGPLTVLRDLDAFDREALGLSEVPATEAPDVTATSAAKAWWGTVGVVGTGTMATGIAEAIAASGTPVRVLARSVPARERLHAAVAASLARAVKRGRRQADEADRIRARVHCVLDAAALADCAVVIEAVAEQLDVKREVCARLDAIVAPGTPIATNTSSFRVAELAAVAPERPILALHFFNPAPAMKLVEVVVPEGGSRALATVGAAWTTAIGKTAIHCGDQRGFLVNRLLIPYLNDAARRFDEGDVTPAELDEAMTTGAGHPMGPLALIDLIGADVTAAALSAMAEAYPDSRLVPAASLRRMIEAGHLGKKTGQGFYLYR</sequence>
<dbReference type="GO" id="GO:0070403">
    <property type="term" value="F:NAD+ binding"/>
    <property type="evidence" value="ECO:0007669"/>
    <property type="project" value="InterPro"/>
</dbReference>
<comment type="caution">
    <text evidence="6">The sequence shown here is derived from an EMBL/GenBank/DDBJ whole genome shotgun (WGS) entry which is preliminary data.</text>
</comment>
<gene>
    <name evidence="6" type="ORF">ATK36_5979</name>
</gene>
<feature type="domain" description="3-hydroxyacyl-CoA dehydrogenase C-terminal" evidence="4">
    <location>
        <begin position="15"/>
        <end position="56"/>
    </location>
</feature>
<dbReference type="Gene3D" id="1.10.1040.10">
    <property type="entry name" value="N-(1-d-carboxylethyl)-l-norvaline Dehydrogenase, domain 2"/>
    <property type="match status" value="2"/>
</dbReference>
<feature type="domain" description="3-hydroxyacyl-CoA dehydrogenase NAD binding" evidence="5">
    <location>
        <begin position="92"/>
        <end position="269"/>
    </location>
</feature>
<name>A0A2A9FJJ3_9PSEU</name>
<comment type="similarity">
    <text evidence="2">Belongs to the 3-hydroxyacyl-CoA dehydrogenase family.</text>
</comment>
<dbReference type="SUPFAM" id="SSF48179">
    <property type="entry name" value="6-phosphogluconate dehydrogenase C-terminal domain-like"/>
    <property type="match status" value="2"/>
</dbReference>
<dbReference type="Pfam" id="PF02737">
    <property type="entry name" value="3HCDH_N"/>
    <property type="match status" value="1"/>
</dbReference>
<keyword evidence="3" id="KW-0560">Oxidoreductase</keyword>
<evidence type="ECO:0000313" key="6">
    <source>
        <dbReference type="EMBL" id="PFG50732.1"/>
    </source>
</evidence>
<dbReference type="Gene3D" id="3.40.50.720">
    <property type="entry name" value="NAD(P)-binding Rossmann-like Domain"/>
    <property type="match status" value="1"/>
</dbReference>
<dbReference type="Pfam" id="PF00725">
    <property type="entry name" value="3HCDH"/>
    <property type="match status" value="2"/>
</dbReference>
<feature type="domain" description="3-hydroxyacyl-CoA dehydrogenase C-terminal" evidence="4">
    <location>
        <begin position="272"/>
        <end position="368"/>
    </location>
</feature>
<evidence type="ECO:0000256" key="2">
    <source>
        <dbReference type="ARBA" id="ARBA00009463"/>
    </source>
</evidence>
<dbReference type="InterPro" id="IPR006108">
    <property type="entry name" value="3HC_DH_C"/>
</dbReference>